<comment type="subcellular location">
    <subcellularLocation>
        <location evidence="1">Cell membrane</location>
        <topology evidence="1">Single-pass membrane protein</topology>
    </subcellularLocation>
</comment>
<dbReference type="PANTHER" id="PTHR39083:SF1">
    <property type="entry name" value="CYCLIC DI-GMP-BINDING PROTEIN"/>
    <property type="match status" value="1"/>
</dbReference>
<dbReference type="GO" id="GO:0006011">
    <property type="term" value="P:UDP-alpha-D-glucose metabolic process"/>
    <property type="evidence" value="ECO:0007669"/>
    <property type="project" value="InterPro"/>
</dbReference>
<evidence type="ECO:0000256" key="5">
    <source>
        <dbReference type="ARBA" id="ARBA00023136"/>
    </source>
</evidence>
<evidence type="ECO:0000313" key="8">
    <source>
        <dbReference type="EMBL" id="PJF31723.1"/>
    </source>
</evidence>
<feature type="transmembrane region" description="Helical" evidence="7">
    <location>
        <begin position="806"/>
        <end position="830"/>
    </location>
</feature>
<evidence type="ECO:0000256" key="4">
    <source>
        <dbReference type="ARBA" id="ARBA00022989"/>
    </source>
</evidence>
<dbReference type="PANTHER" id="PTHR39083">
    <property type="entry name" value="CYCLIC DI-GMP-BINDING PROTEIN"/>
    <property type="match status" value="1"/>
</dbReference>
<evidence type="ECO:0000256" key="3">
    <source>
        <dbReference type="ARBA" id="ARBA00022692"/>
    </source>
</evidence>
<dbReference type="Gene3D" id="2.60.120.260">
    <property type="entry name" value="Galactose-binding domain-like"/>
    <property type="match status" value="2"/>
</dbReference>
<comment type="caution">
    <text evidence="8">The sequence shown here is derived from an EMBL/GenBank/DDBJ whole genome shotgun (WGS) entry which is preliminary data.</text>
</comment>
<evidence type="ECO:0000256" key="7">
    <source>
        <dbReference type="SAM" id="Phobius"/>
    </source>
</evidence>
<feature type="region of interest" description="Disordered" evidence="6">
    <location>
        <begin position="742"/>
        <end position="766"/>
    </location>
</feature>
<keyword evidence="5 7" id="KW-0472">Membrane</keyword>
<dbReference type="Proteomes" id="UP000228921">
    <property type="component" value="Unassembled WGS sequence"/>
</dbReference>
<accession>A0A2M8P2E3</accession>
<dbReference type="EMBL" id="PGTK01000002">
    <property type="protein sequence ID" value="PJF31723.1"/>
    <property type="molecule type" value="Genomic_DNA"/>
</dbReference>
<dbReference type="AlphaFoldDB" id="A0A2M8P2E3"/>
<keyword evidence="2" id="KW-1003">Cell membrane</keyword>
<sequence>MTRMIMRNVSASLQLLTVCLALLGLLMPAAPMSLGAATPTPSLPPFSTPQPTPIGGALIAQDFALASLNVRNLELLSPQGSAQFSFEVPDNWRLAGNNVLYLNLQFIESGAELSSTPVQPITRFEVRLNNQLVYEASFTTTQDSPQTVAVPLPLSAINPERARQSVALSMDARDHCFSNRQARIVIRSDLSYLHFEYERLKPSLNLALFPRPFYNNLPANQPETAFLVLPEAFTPNDLENALSLAAGIGRLTGNQVRLKVTTPSALDAENRRENNLILIGTPANHALIAQLYAENLFPTRYDADTNAFSVRETALAPEEGIVQLIAHPENPYLAILTFTGGTFEAIQKAIRAFAGRVDAFGLEGALAIVREVRPLSQQRVGESLRDVQTFADLGIETTTTFGVGSQFADFRFVVPNGVQISEAAYVEIVFDYSDTLKEAQTSLNLVLNETPINSVNIGTGSEYASRPGPHRVRAPIPPSAVRTGEGNILSVQVESRGNWGCNLPNPATIWLNIRPQSVLALPRAVVDTALRPPLVSDFPVPFSEYSDLHDVLFILPDQPSLSEIEQVLRLAARLGTLTENGERFAPRLVLGEALPGGLDLAQYHIILYGRPSTNSLLRSISDKLPQPFTAGTDSLEQTLDDVVLRLPPNFEIGVLQAQPSLWNPRRVLLTITGTSSMGETFAMLAMQAVTFFRGDLNGNIVYVTQNSVYAANTYRSKYAVDIEVDIPTLVAESTLAASATPTPNRVFTVTPGPTETPTPTVTPSLTPTPSPIFSPTPFVPTPTPLPTFEPLPPEELQVETPSPPSWIPILIALTAGVLLATAFFGLLSLVRTIRARRQE</sequence>
<reference evidence="8 9" key="1">
    <citation type="submission" date="2017-11" db="EMBL/GenBank/DDBJ databases">
        <title>Evolution of Phototrophy in the Chloroflexi Phylum Driven by Horizontal Gene Transfer.</title>
        <authorList>
            <person name="Ward L.M."/>
            <person name="Hemp J."/>
            <person name="Shih P.M."/>
            <person name="Mcglynn S.E."/>
            <person name="Fischer W."/>
        </authorList>
    </citation>
    <scope>NUCLEOTIDE SEQUENCE [LARGE SCALE GENOMIC DNA]</scope>
    <source>
        <strain evidence="8">CP2_2F</strain>
    </source>
</reference>
<proteinExistence type="predicted"/>
<evidence type="ECO:0000256" key="2">
    <source>
        <dbReference type="ARBA" id="ARBA00022475"/>
    </source>
</evidence>
<name>A0A2M8P2E3_9CHLR</name>
<evidence type="ECO:0000313" key="9">
    <source>
        <dbReference type="Proteomes" id="UP000228921"/>
    </source>
</evidence>
<evidence type="ECO:0008006" key="10">
    <source>
        <dbReference type="Google" id="ProtNLM"/>
    </source>
</evidence>
<protein>
    <recommendedName>
        <fullName evidence="10">Cellulose synthase</fullName>
    </recommendedName>
</protein>
<evidence type="ECO:0000256" key="6">
    <source>
        <dbReference type="SAM" id="MobiDB-lite"/>
    </source>
</evidence>
<keyword evidence="3 7" id="KW-0812">Transmembrane</keyword>
<keyword evidence="4 7" id="KW-1133">Transmembrane helix</keyword>
<feature type="compositionally biased region" description="Low complexity" evidence="6">
    <location>
        <begin position="746"/>
        <end position="765"/>
    </location>
</feature>
<organism evidence="8 9">
    <name type="scientific">Candidatus Thermofonsia Clade 1 bacterium</name>
    <dbReference type="NCBI Taxonomy" id="2364210"/>
    <lineage>
        <taxon>Bacteria</taxon>
        <taxon>Bacillati</taxon>
        <taxon>Chloroflexota</taxon>
        <taxon>Candidatus Thermofontia</taxon>
        <taxon>Candidatus Thermofonsia Clade 1</taxon>
    </lineage>
</organism>
<dbReference type="GO" id="GO:0005886">
    <property type="term" value="C:plasma membrane"/>
    <property type="evidence" value="ECO:0007669"/>
    <property type="project" value="UniProtKB-SubCell"/>
</dbReference>
<gene>
    <name evidence="8" type="ORF">CUN51_01930</name>
</gene>
<dbReference type="Pfam" id="PF03170">
    <property type="entry name" value="BcsB"/>
    <property type="match status" value="1"/>
</dbReference>
<dbReference type="InterPro" id="IPR018513">
    <property type="entry name" value="Cell_synthase_bac"/>
</dbReference>
<evidence type="ECO:0000256" key="1">
    <source>
        <dbReference type="ARBA" id="ARBA00004162"/>
    </source>
</evidence>